<keyword evidence="2" id="KW-0597">Phosphoprotein</keyword>
<dbReference type="SUPFAM" id="SSF47336">
    <property type="entry name" value="ACP-like"/>
    <property type="match status" value="1"/>
</dbReference>
<dbReference type="CDD" id="cd05930">
    <property type="entry name" value="A_NRPS"/>
    <property type="match status" value="1"/>
</dbReference>
<dbReference type="OrthoDB" id="9803968at2"/>
<dbReference type="Pfam" id="PF00501">
    <property type="entry name" value="AMP-binding"/>
    <property type="match status" value="1"/>
</dbReference>
<evidence type="ECO:0000256" key="4">
    <source>
        <dbReference type="SAM" id="Phobius"/>
    </source>
</evidence>
<protein>
    <submittedName>
        <fullName evidence="6">Tyrocidine synthase 3</fullName>
    </submittedName>
</protein>
<dbReference type="Proteomes" id="UP000193224">
    <property type="component" value="Unassembled WGS sequence"/>
</dbReference>
<feature type="transmembrane region" description="Helical" evidence="4">
    <location>
        <begin position="930"/>
        <end position="955"/>
    </location>
</feature>
<dbReference type="Gene3D" id="2.160.10.10">
    <property type="entry name" value="Hexapeptide repeat proteins"/>
    <property type="match status" value="2"/>
</dbReference>
<feature type="transmembrane region" description="Helical" evidence="4">
    <location>
        <begin position="730"/>
        <end position="751"/>
    </location>
</feature>
<dbReference type="Pfam" id="PF00550">
    <property type="entry name" value="PP-binding"/>
    <property type="match status" value="1"/>
</dbReference>
<keyword evidence="4" id="KW-1133">Transmembrane helix</keyword>
<dbReference type="InterPro" id="IPR012728">
    <property type="entry name" value="Pls/PosA_C"/>
</dbReference>
<feature type="transmembrane region" description="Helical" evidence="4">
    <location>
        <begin position="1183"/>
        <end position="1211"/>
    </location>
</feature>
<organism evidence="6 7">
    <name type="scientific">Roseovarius aestuarii</name>
    <dbReference type="NCBI Taxonomy" id="475083"/>
    <lineage>
        <taxon>Bacteria</taxon>
        <taxon>Pseudomonadati</taxon>
        <taxon>Pseudomonadota</taxon>
        <taxon>Alphaproteobacteria</taxon>
        <taxon>Rhodobacterales</taxon>
        <taxon>Roseobacteraceae</taxon>
        <taxon>Roseovarius</taxon>
    </lineage>
</organism>
<dbReference type="PROSITE" id="PS00455">
    <property type="entry name" value="AMP_BINDING"/>
    <property type="match status" value="1"/>
</dbReference>
<evidence type="ECO:0000313" key="7">
    <source>
        <dbReference type="Proteomes" id="UP000193224"/>
    </source>
</evidence>
<dbReference type="GO" id="GO:0031177">
    <property type="term" value="F:phosphopantetheine binding"/>
    <property type="evidence" value="ECO:0007669"/>
    <property type="project" value="InterPro"/>
</dbReference>
<dbReference type="GO" id="GO:0005737">
    <property type="term" value="C:cytoplasm"/>
    <property type="evidence" value="ECO:0007669"/>
    <property type="project" value="TreeGrafter"/>
</dbReference>
<dbReference type="InterPro" id="IPR000873">
    <property type="entry name" value="AMP-dep_synth/lig_dom"/>
</dbReference>
<dbReference type="PANTHER" id="PTHR45527">
    <property type="entry name" value="NONRIBOSOMAL PEPTIDE SYNTHETASE"/>
    <property type="match status" value="1"/>
</dbReference>
<feature type="transmembrane region" description="Helical" evidence="4">
    <location>
        <begin position="1223"/>
        <end position="1243"/>
    </location>
</feature>
<name>A0A1X7BUR4_9RHOB</name>
<dbReference type="SMART" id="SM00823">
    <property type="entry name" value="PKS_PP"/>
    <property type="match status" value="1"/>
</dbReference>
<dbReference type="PANTHER" id="PTHR45527:SF1">
    <property type="entry name" value="FATTY ACID SYNTHASE"/>
    <property type="match status" value="1"/>
</dbReference>
<dbReference type="Gene3D" id="3.40.50.12780">
    <property type="entry name" value="N-terminal domain of ligase-like"/>
    <property type="match status" value="1"/>
</dbReference>
<dbReference type="GO" id="GO:0043041">
    <property type="term" value="P:amino acid activation for nonribosomal peptide biosynthetic process"/>
    <property type="evidence" value="ECO:0007669"/>
    <property type="project" value="TreeGrafter"/>
</dbReference>
<evidence type="ECO:0000256" key="1">
    <source>
        <dbReference type="ARBA" id="ARBA00022450"/>
    </source>
</evidence>
<dbReference type="InterPro" id="IPR020806">
    <property type="entry name" value="PKS_PP-bd"/>
</dbReference>
<dbReference type="SUPFAM" id="SSF51161">
    <property type="entry name" value="Trimeric LpxA-like enzymes"/>
    <property type="match status" value="2"/>
</dbReference>
<reference evidence="6 7" key="1">
    <citation type="submission" date="2017-03" db="EMBL/GenBank/DDBJ databases">
        <authorList>
            <person name="Afonso C.L."/>
            <person name="Miller P.J."/>
            <person name="Scott M.A."/>
            <person name="Spackman E."/>
            <person name="Goraichik I."/>
            <person name="Dimitrov K.M."/>
            <person name="Suarez D.L."/>
            <person name="Swayne D.E."/>
        </authorList>
    </citation>
    <scope>NUCLEOTIDE SEQUENCE [LARGE SCALE GENOMIC DNA]</scope>
    <source>
        <strain evidence="6 7">CECT 7745</strain>
    </source>
</reference>
<keyword evidence="1" id="KW-0596">Phosphopantetheine</keyword>
<dbReference type="GO" id="GO:0044550">
    <property type="term" value="P:secondary metabolite biosynthetic process"/>
    <property type="evidence" value="ECO:0007669"/>
    <property type="project" value="TreeGrafter"/>
</dbReference>
<feature type="region of interest" description="Disordered" evidence="3">
    <location>
        <begin position="1389"/>
        <end position="1413"/>
    </location>
</feature>
<feature type="transmembrane region" description="Helical" evidence="4">
    <location>
        <begin position="967"/>
        <end position="992"/>
    </location>
</feature>
<evidence type="ECO:0000256" key="2">
    <source>
        <dbReference type="ARBA" id="ARBA00022553"/>
    </source>
</evidence>
<dbReference type="Gene3D" id="1.10.1200.10">
    <property type="entry name" value="ACP-like"/>
    <property type="match status" value="1"/>
</dbReference>
<dbReference type="EMBL" id="FWXB01000012">
    <property type="protein sequence ID" value="SMC13260.1"/>
    <property type="molecule type" value="Genomic_DNA"/>
</dbReference>
<dbReference type="Gene3D" id="3.30.300.30">
    <property type="match status" value="1"/>
</dbReference>
<dbReference type="InterPro" id="IPR045851">
    <property type="entry name" value="AMP-bd_C_sf"/>
</dbReference>
<feature type="domain" description="Carrier" evidence="5">
    <location>
        <begin position="572"/>
        <end position="649"/>
    </location>
</feature>
<evidence type="ECO:0000313" key="6">
    <source>
        <dbReference type="EMBL" id="SMC13260.1"/>
    </source>
</evidence>
<gene>
    <name evidence="6" type="primary">tycC</name>
    <name evidence="6" type="ORF">ROA7745_03105</name>
</gene>
<dbReference type="RefSeq" id="WP_085801205.1">
    <property type="nucleotide sequence ID" value="NZ_FWXB01000012.1"/>
</dbReference>
<dbReference type="NCBIfam" id="TIGR02353">
    <property type="entry name" value="NRPS_term_dom"/>
    <property type="match status" value="1"/>
</dbReference>
<accession>A0A1X7BUR4</accession>
<keyword evidence="4" id="KW-0812">Transmembrane</keyword>
<dbReference type="SUPFAM" id="SSF56801">
    <property type="entry name" value="Acetyl-CoA synthetase-like"/>
    <property type="match status" value="1"/>
</dbReference>
<sequence length="1413" mass="152413">MSDTLVQLPGLPSRAHPPADFNPSWHLRQFPVSKTCDGPAHAWVLTSAEGGPATGNLPSRFHELFERRCRRFAGTASQQIAIDHGGQTCTYADLLARANRLARFLGARGVRAGSKVALLLDRSVDLYALILALSKLDAAYVPLDASFPPDRTGFVVRDSGADAIITLRGLAGQVGAMPVPVVALDDHAEEIGGLPSGPVIPATAGFDPDPLAYIVYTSGSTGVPKGVPIRQSSLCNFLTIAGKLYGFRPADRVYQQLTVAFDFSVEEIWLPLIAGATLVPAPARTKLAGDDLHEFLMANRITALCCVPTLLATLEPDLPLLRLLLVSGETCPADVIDPWFRPGRRILNLYGPTETTVTATWCVLEPGRGITIGGPLPSYSVVILDPDTGHPVGRGSAGEICIGGIGVSDGYLNRPERTQQAFIPDFLGLPHNSGARIYRTGDLGRLTDTNEVEYLGRIDTQVKLRGYRIELGEIEAVARGVDGVGQAVADLRDLEGSGAALVAYVTPERFGDSVDVAQLDMVMRASLPSYMTPDFYEQIDTLPMLASGKVDRKALPAPTTVRRGATTANMVEPRTVFEAELAQLLADVLMIPQVSVEADFFDDFGADSLKLAAYVTAIRKKLGIRRVSMRKLYEHTSIAALAALLEDEAQKAGIDTGAATRVAGDTAAPEQGAMRRSDQHKDAPYVATGFACVATGVAQVLVYAAAVFAVVFGGVLGYGWAQGADGLTALYLRAAITTCLVFFGTAAGLIATKWAVIGRFTTRPIPLWSLGYLRFWIARQAIQANPLNLFAGTPLYASYLRLLGVKVGRDTVILSPPPVCTDLVSIGARSTLRQDVVFPGYTVRDGYVYPGMIDIGQDVLICDAVVLDIDSGIGDGSQIGTTSCLLEGQKVPAVKTYQGSPAEQATSSFDRVEPHPPSARRKAVFSVVHLMSLSLITLPVAAICAVIAVDIGISFDFPFYAIPGGRLINLAISAAALYFGGVLLAMLVVLAVPRILNLFVIPEVSHPIYGMQYELVRTIERLSNNRLLNTIFGDSSMIVYWLSAVGYDLSRTTQTGSNFGVDQRHHSPFLCRFDRNTLISDGLRMLNKETSATAFRLRQVSMPPDTYVGNDVHYPADARLGENCLIATKAALPIDGVERRNVGLLGSPSFEIPRSVARDQRFDHYKRPGILEQRLRLKLRSNLITLGLYMLRSWALTFVALLLAVGSLSMLGSASAGAVQTSLALTFSSLAFVLVAALISIFCERAASGFRPLESRYCSLYDPDFWDHERYWKLSYNAFLTVFNGTPMKPFFLRLQGARVGKHVFDDGAGLTEPSMTEIGDNCMLNFGSSLQCHSLEDGTFKSDRIILGARCTVGVGGFIHYGCTLQDDATLDADAFLMKGSLVEAGTRWSGNPARETATKEDAKTTTGEKRW</sequence>
<dbReference type="Pfam" id="PF13193">
    <property type="entry name" value="AMP-binding_C"/>
    <property type="match status" value="1"/>
</dbReference>
<keyword evidence="4" id="KW-0472">Membrane</keyword>
<dbReference type="PROSITE" id="PS50075">
    <property type="entry name" value="CARRIER"/>
    <property type="match status" value="1"/>
</dbReference>
<dbReference type="InterPro" id="IPR020845">
    <property type="entry name" value="AMP-binding_CS"/>
</dbReference>
<evidence type="ECO:0000259" key="5">
    <source>
        <dbReference type="PROSITE" id="PS50075"/>
    </source>
</evidence>
<proteinExistence type="predicted"/>
<dbReference type="InterPro" id="IPR010071">
    <property type="entry name" value="AA_adenyl_dom"/>
</dbReference>
<dbReference type="InterPro" id="IPR036736">
    <property type="entry name" value="ACP-like_sf"/>
</dbReference>
<dbReference type="InterPro" id="IPR011004">
    <property type="entry name" value="Trimer_LpxA-like_sf"/>
</dbReference>
<dbReference type="InterPro" id="IPR009081">
    <property type="entry name" value="PP-bd_ACP"/>
</dbReference>
<dbReference type="InterPro" id="IPR025110">
    <property type="entry name" value="AMP-bd_C"/>
</dbReference>
<dbReference type="NCBIfam" id="TIGR01733">
    <property type="entry name" value="AA-adenyl-dom"/>
    <property type="match status" value="1"/>
</dbReference>
<evidence type="ECO:0000256" key="3">
    <source>
        <dbReference type="SAM" id="MobiDB-lite"/>
    </source>
</evidence>
<keyword evidence="7" id="KW-1185">Reference proteome</keyword>
<feature type="transmembrane region" description="Helical" evidence="4">
    <location>
        <begin position="685"/>
        <end position="718"/>
    </location>
</feature>
<feature type="compositionally biased region" description="Basic and acidic residues" evidence="3">
    <location>
        <begin position="1398"/>
        <end position="1413"/>
    </location>
</feature>
<dbReference type="InterPro" id="IPR042099">
    <property type="entry name" value="ANL_N_sf"/>
</dbReference>